<dbReference type="EMBL" id="OX459124">
    <property type="protein sequence ID" value="CAI9111662.1"/>
    <property type="molecule type" value="Genomic_DNA"/>
</dbReference>
<evidence type="ECO:0000313" key="11">
    <source>
        <dbReference type="EMBL" id="CAI9111662.1"/>
    </source>
</evidence>
<sequence>MMLILLLGVAFVCGAVAILALEGVGLLLFIRHLNRRVAQQQRDEQQGQPGSFPIHHDPSLSHKQGMIWILEPDNMKKDWHIDSLPRDQKRKREIVEVFPIQKHGMVKDNSLFISESDGSRTEVKLRGCTVAAVSATSLSSRKWAKRYPIKVESKGSRLYKGSKILYIYVDTSWEKESWCKALRLASSSDDDKLKWFTKLSLEFRQYVASLNTEYPSFMKPSVGLSIDPIDKSIELDGSSSKVRQFLKKIAKKASKSGAEGKVSGALTLVNDDRKSSQRSRSLRDYGIANMAVAGKLPENLMLPSSSSINSDLGSRASVASDADSDEKVFGDEGTLCWNLLLSRLFFDAKCNGELKRSLKARIQKLLSDMRSPSYIGEITCTSVDPGNLPPYIHAMRVLPSHMDELWAFDVDIEYAGGAVLNIETRLEVQELDFQKGEDVPFESSDVDQVTSDLLETFVQYESDLNNPEEKAEKLDKREGEEADGIRSQKNTVRSSSQVSRWKSMLHSVAKQVSQVPLSLGVRVTRIRGTVRLHIKPPPSDRIWYGFTSMPDLDFNLESSVGDHKITNTHLALLIIGKLKASFRDSLVLPNCESVCIPWMLAEKEDWVPRSVAPMIWIKTDPAGSSAKQGDGKLAVEANRRIPQNPIPTDKRQTKPNEERSTTKQPKNEASEQCTTSSSAAAAVGNQERSVDELRRPLLRINEKGETSERMLEGRQMLAAPETLMLAAQRELNDNTDDEEDSKRKRVRARMLGFGKKMGEKLEEKRRHIEEKGRHIVERMKGPQQGQ</sequence>
<keyword evidence="5" id="KW-1133">Transmembrane helix</keyword>
<dbReference type="GO" id="GO:0008289">
    <property type="term" value="F:lipid binding"/>
    <property type="evidence" value="ECO:0007669"/>
    <property type="project" value="UniProtKB-KW"/>
</dbReference>
<dbReference type="Pfam" id="PF23065">
    <property type="entry name" value="PH_SMPa"/>
    <property type="match status" value="1"/>
</dbReference>
<dbReference type="GO" id="GO:0006869">
    <property type="term" value="P:lipid transport"/>
    <property type="evidence" value="ECO:0007669"/>
    <property type="project" value="UniProtKB-KW"/>
</dbReference>
<dbReference type="SUPFAM" id="SSF50729">
    <property type="entry name" value="PH domain-like"/>
    <property type="match status" value="1"/>
</dbReference>
<evidence type="ECO:0000256" key="1">
    <source>
        <dbReference type="ARBA" id="ARBA00004586"/>
    </source>
</evidence>
<accession>A0AAV1DWM2</accession>
<evidence type="ECO:0000256" key="4">
    <source>
        <dbReference type="ARBA" id="ARBA00022824"/>
    </source>
</evidence>
<proteinExistence type="predicted"/>
<protein>
    <submittedName>
        <fullName evidence="11">OLC1v1011945C1</fullName>
    </submittedName>
</protein>
<feature type="region of interest" description="Disordered" evidence="9">
    <location>
        <begin position="727"/>
        <end position="746"/>
    </location>
</feature>
<dbReference type="GO" id="GO:0005789">
    <property type="term" value="C:endoplasmic reticulum membrane"/>
    <property type="evidence" value="ECO:0007669"/>
    <property type="project" value="UniProtKB-SubCell"/>
</dbReference>
<feature type="region of interest" description="Disordered" evidence="9">
    <location>
        <begin position="756"/>
        <end position="786"/>
    </location>
</feature>
<keyword evidence="2" id="KW-0813">Transport</keyword>
<evidence type="ECO:0000256" key="8">
    <source>
        <dbReference type="ARBA" id="ARBA00023136"/>
    </source>
</evidence>
<keyword evidence="6" id="KW-0445">Lipid transport</keyword>
<evidence type="ECO:0000256" key="3">
    <source>
        <dbReference type="ARBA" id="ARBA00022692"/>
    </source>
</evidence>
<feature type="compositionally biased region" description="Basic and acidic residues" evidence="9">
    <location>
        <begin position="648"/>
        <end position="669"/>
    </location>
</feature>
<feature type="compositionally biased region" description="Basic and acidic residues" evidence="9">
    <location>
        <begin position="467"/>
        <end position="486"/>
    </location>
</feature>
<dbReference type="InterPro" id="IPR031468">
    <property type="entry name" value="SMP_LBD"/>
</dbReference>
<dbReference type="InterPro" id="IPR057080">
    <property type="entry name" value="PH_SMPa"/>
</dbReference>
<gene>
    <name evidence="11" type="ORF">OLC1_LOCUS19000</name>
</gene>
<dbReference type="AlphaFoldDB" id="A0AAV1DWM2"/>
<keyword evidence="3" id="KW-0812">Transmembrane</keyword>
<evidence type="ECO:0000256" key="6">
    <source>
        <dbReference type="ARBA" id="ARBA00023055"/>
    </source>
</evidence>
<comment type="subcellular location">
    <subcellularLocation>
        <location evidence="1">Endoplasmic reticulum membrane</location>
    </subcellularLocation>
</comment>
<evidence type="ECO:0000256" key="7">
    <source>
        <dbReference type="ARBA" id="ARBA00023121"/>
    </source>
</evidence>
<keyword evidence="4" id="KW-0256">Endoplasmic reticulum</keyword>
<dbReference type="PROSITE" id="PS51847">
    <property type="entry name" value="SMP"/>
    <property type="match status" value="1"/>
</dbReference>
<feature type="region of interest" description="Disordered" evidence="9">
    <location>
        <begin position="620"/>
        <end position="691"/>
    </location>
</feature>
<feature type="domain" description="SMP-LTD" evidence="10">
    <location>
        <begin position="331"/>
        <end position="597"/>
    </location>
</feature>
<keyword evidence="8" id="KW-0472">Membrane</keyword>
<evidence type="ECO:0000256" key="9">
    <source>
        <dbReference type="SAM" id="MobiDB-lite"/>
    </source>
</evidence>
<evidence type="ECO:0000313" key="12">
    <source>
        <dbReference type="Proteomes" id="UP001161247"/>
    </source>
</evidence>
<evidence type="ECO:0000259" key="10">
    <source>
        <dbReference type="PROSITE" id="PS51847"/>
    </source>
</evidence>
<evidence type="ECO:0000256" key="2">
    <source>
        <dbReference type="ARBA" id="ARBA00022448"/>
    </source>
</evidence>
<dbReference type="PANTHER" id="PTHR13466">
    <property type="entry name" value="TEX2 PROTEIN-RELATED"/>
    <property type="match status" value="1"/>
</dbReference>
<evidence type="ECO:0000256" key="5">
    <source>
        <dbReference type="ARBA" id="ARBA00022989"/>
    </source>
</evidence>
<feature type="compositionally biased region" description="Basic and acidic residues" evidence="9">
    <location>
        <begin position="756"/>
        <end position="780"/>
    </location>
</feature>
<dbReference type="PANTHER" id="PTHR13466:SF0">
    <property type="entry name" value="SMP-LTD DOMAIN-CONTAINING PROTEIN"/>
    <property type="match status" value="1"/>
</dbReference>
<dbReference type="CDD" id="cd21675">
    <property type="entry name" value="SMP_TEX2"/>
    <property type="match status" value="1"/>
</dbReference>
<feature type="compositionally biased region" description="Polar residues" evidence="9">
    <location>
        <begin position="670"/>
        <end position="679"/>
    </location>
</feature>
<keyword evidence="12" id="KW-1185">Reference proteome</keyword>
<organism evidence="11 12">
    <name type="scientific">Oldenlandia corymbosa var. corymbosa</name>
    <dbReference type="NCBI Taxonomy" id="529605"/>
    <lineage>
        <taxon>Eukaryota</taxon>
        <taxon>Viridiplantae</taxon>
        <taxon>Streptophyta</taxon>
        <taxon>Embryophyta</taxon>
        <taxon>Tracheophyta</taxon>
        <taxon>Spermatophyta</taxon>
        <taxon>Magnoliopsida</taxon>
        <taxon>eudicotyledons</taxon>
        <taxon>Gunneridae</taxon>
        <taxon>Pentapetalae</taxon>
        <taxon>asterids</taxon>
        <taxon>lamiids</taxon>
        <taxon>Gentianales</taxon>
        <taxon>Rubiaceae</taxon>
        <taxon>Rubioideae</taxon>
        <taxon>Spermacoceae</taxon>
        <taxon>Hedyotis-Oldenlandia complex</taxon>
        <taxon>Oldenlandia</taxon>
    </lineage>
</organism>
<feature type="region of interest" description="Disordered" evidence="9">
    <location>
        <begin position="464"/>
        <end position="495"/>
    </location>
</feature>
<reference evidence="11" key="1">
    <citation type="submission" date="2023-03" db="EMBL/GenBank/DDBJ databases">
        <authorList>
            <person name="Julca I."/>
        </authorList>
    </citation>
    <scope>NUCLEOTIDE SEQUENCE</scope>
</reference>
<dbReference type="Proteomes" id="UP001161247">
    <property type="component" value="Chromosome 7"/>
</dbReference>
<keyword evidence="7" id="KW-0446">Lipid-binding</keyword>
<name>A0AAV1DWM2_OLDCO</name>